<dbReference type="EMBL" id="BHYM01000043">
    <property type="protein sequence ID" value="GCE41377.1"/>
    <property type="molecule type" value="Genomic_DNA"/>
</dbReference>
<organism evidence="1 2">
    <name type="scientific">Rhodococcus wratislaviensis</name>
    <name type="common">Tsukamurella wratislaviensis</name>
    <dbReference type="NCBI Taxonomy" id="44752"/>
    <lineage>
        <taxon>Bacteria</taxon>
        <taxon>Bacillati</taxon>
        <taxon>Actinomycetota</taxon>
        <taxon>Actinomycetes</taxon>
        <taxon>Mycobacteriales</taxon>
        <taxon>Nocardiaceae</taxon>
        <taxon>Rhodococcus</taxon>
    </lineage>
</organism>
<dbReference type="AlphaFoldDB" id="A0A402CCU6"/>
<evidence type="ECO:0000313" key="1">
    <source>
        <dbReference type="EMBL" id="GCE41377.1"/>
    </source>
</evidence>
<keyword evidence="2" id="KW-1185">Reference proteome</keyword>
<proteinExistence type="predicted"/>
<name>A0A402CCU6_RHOWR</name>
<accession>A0A402CCU6</accession>
<reference evidence="1 2" key="1">
    <citation type="submission" date="2018-11" db="EMBL/GenBank/DDBJ databases">
        <title>Microbial catabolism of amino acid.</title>
        <authorList>
            <person name="Hibi M."/>
            <person name="Ogawa J."/>
        </authorList>
    </citation>
    <scope>NUCLEOTIDE SEQUENCE [LARGE SCALE GENOMIC DNA]</scope>
    <source>
        <strain evidence="1 2">C31-06</strain>
    </source>
</reference>
<dbReference type="Proteomes" id="UP000287519">
    <property type="component" value="Unassembled WGS sequence"/>
</dbReference>
<evidence type="ECO:0000313" key="2">
    <source>
        <dbReference type="Proteomes" id="UP000287519"/>
    </source>
</evidence>
<protein>
    <submittedName>
        <fullName evidence="1">Uncharacterized protein</fullName>
    </submittedName>
</protein>
<comment type="caution">
    <text evidence="1">The sequence shown here is derived from an EMBL/GenBank/DDBJ whole genome shotgun (WGS) entry which is preliminary data.</text>
</comment>
<sequence length="38" mass="4156">MFFDRVKSVLDPLRVAQVRSLDRCPGSPPGNRALSGGR</sequence>
<gene>
    <name evidence="1" type="ORF">Rhow_005036</name>
</gene>